<comment type="caution">
    <text evidence="3">The sequence shown here is derived from an EMBL/GenBank/DDBJ whole genome shotgun (WGS) entry which is preliminary data.</text>
</comment>
<dbReference type="EMBL" id="NHOZ01000066">
    <property type="protein sequence ID" value="OYR63393.1"/>
    <property type="molecule type" value="Genomic_DNA"/>
</dbReference>
<evidence type="ECO:0000313" key="2">
    <source>
        <dbReference type="EMBL" id="OYR63393.1"/>
    </source>
</evidence>
<dbReference type="Proteomes" id="UP000216758">
    <property type="component" value="Unassembled WGS sequence"/>
</dbReference>
<dbReference type="Pfam" id="PF00534">
    <property type="entry name" value="Glycos_transf_1"/>
    <property type="match status" value="1"/>
</dbReference>
<dbReference type="Proteomes" id="UP000215731">
    <property type="component" value="Unassembled WGS sequence"/>
</dbReference>
<evidence type="ECO:0000313" key="5">
    <source>
        <dbReference type="Proteomes" id="UP000216758"/>
    </source>
</evidence>
<dbReference type="OrthoDB" id="132546at2157"/>
<evidence type="ECO:0000313" key="3">
    <source>
        <dbReference type="EMBL" id="OYR71806.1"/>
    </source>
</evidence>
<dbReference type="SUPFAM" id="SSF53756">
    <property type="entry name" value="UDP-Glycosyltransferase/glycogen phosphorylase"/>
    <property type="match status" value="1"/>
</dbReference>
<evidence type="ECO:0000313" key="4">
    <source>
        <dbReference type="Proteomes" id="UP000215731"/>
    </source>
</evidence>
<dbReference type="PANTHER" id="PTHR45947:SF3">
    <property type="entry name" value="SULFOQUINOVOSYL TRANSFERASE SQD2"/>
    <property type="match status" value="1"/>
</dbReference>
<organism evidence="3 5">
    <name type="scientific">Halorubrum ezzemoulense</name>
    <name type="common">Halorubrum chaoviator</name>
    <dbReference type="NCBI Taxonomy" id="337243"/>
    <lineage>
        <taxon>Archaea</taxon>
        <taxon>Methanobacteriati</taxon>
        <taxon>Methanobacteriota</taxon>
        <taxon>Stenosarchaea group</taxon>
        <taxon>Halobacteria</taxon>
        <taxon>Halobacteriales</taxon>
        <taxon>Haloferacaceae</taxon>
        <taxon>Halorubrum</taxon>
    </lineage>
</organism>
<dbReference type="GO" id="GO:0016757">
    <property type="term" value="F:glycosyltransferase activity"/>
    <property type="evidence" value="ECO:0007669"/>
    <property type="project" value="InterPro"/>
</dbReference>
<name>A0A256JTC9_HALEZ</name>
<sequence>MRIGIYNARAGTKSAGGTETFIREVIQRCDETVELFTGEGELLSEVAHLDVTVHQVPVQYKEDRINELLSTHTPLLSAEIEALSMYVNARRTGMIDRLESCDVVSTHYYADNVLISRAVDVPTVFRFAGIKSPSIRWRTMFATDRADTYVANSQSTARRLKTWYDIDVEETVYAGVDVKQFTPSEEPSNDELVVLFVGRLDDGKGVPDLIEAVEDVDVRLRIVGDGNRREEIESLAQKRLDADSYTFVGEVPHDEVHKEYQAADMFCLPSYHESFGIVVLEALACGLPVVTTNLDAIVEYVDNGENALLFEPGDVSTLEEILCRLVDSEDLRHRLSLAGRETALQYSWPTQTEKMIKVYRQLVE</sequence>
<feature type="domain" description="Glycosyl transferase family 1" evidence="1">
    <location>
        <begin position="184"/>
        <end position="341"/>
    </location>
</feature>
<dbReference type="CDD" id="cd03801">
    <property type="entry name" value="GT4_PimA-like"/>
    <property type="match status" value="1"/>
</dbReference>
<proteinExistence type="predicted"/>
<accession>A0A256JTC9</accession>
<evidence type="ECO:0000259" key="1">
    <source>
        <dbReference type="Pfam" id="PF00534"/>
    </source>
</evidence>
<dbReference type="RefSeq" id="WP_094552928.1">
    <property type="nucleotide sequence ID" value="NZ_JAQLUF010000002.1"/>
</dbReference>
<dbReference type="AlphaFoldDB" id="A0A256JTC9"/>
<protein>
    <recommendedName>
        <fullName evidence="1">Glycosyl transferase family 1 domain-containing protein</fullName>
    </recommendedName>
</protein>
<gene>
    <name evidence="3" type="ORF">DJ78_04815</name>
    <name evidence="2" type="ORF">DJ80_08045</name>
</gene>
<dbReference type="Gene3D" id="3.40.50.2000">
    <property type="entry name" value="Glycogen Phosphorylase B"/>
    <property type="match status" value="2"/>
</dbReference>
<dbReference type="PANTHER" id="PTHR45947">
    <property type="entry name" value="SULFOQUINOVOSYL TRANSFERASE SQD2"/>
    <property type="match status" value="1"/>
</dbReference>
<dbReference type="InterPro" id="IPR001296">
    <property type="entry name" value="Glyco_trans_1"/>
</dbReference>
<reference evidence="4 5" key="1">
    <citation type="journal article" date="2014" name="Front. Microbiol.">
        <title>Population and genomic analysis of the genus Halorubrum.</title>
        <authorList>
            <person name="Fullmer M.S."/>
            <person name="Soucy S.M."/>
            <person name="Swithers K.S."/>
            <person name="Makkay A.M."/>
            <person name="Wheeler R."/>
            <person name="Ventosa A."/>
            <person name="Gogarten J.P."/>
            <person name="Papke R.T."/>
        </authorList>
    </citation>
    <scope>NUCLEOTIDE SEQUENCE [LARGE SCALE GENOMIC DNA]</scope>
    <source>
        <strain evidence="3 5">G37</strain>
        <strain evidence="2 4">Ga36</strain>
    </source>
</reference>
<reference evidence="3" key="2">
    <citation type="submission" date="2017-05" db="EMBL/GenBank/DDBJ databases">
        <authorList>
            <person name="Song R."/>
            <person name="Chenine A.L."/>
            <person name="Ruprecht R.M."/>
        </authorList>
    </citation>
    <scope>NUCLEOTIDE SEQUENCE</scope>
    <source>
        <strain evidence="3">G37</strain>
        <strain evidence="2">Ga36</strain>
    </source>
</reference>
<dbReference type="InterPro" id="IPR050194">
    <property type="entry name" value="Glycosyltransferase_grp1"/>
</dbReference>
<dbReference type="EMBL" id="NHPB01000028">
    <property type="protein sequence ID" value="OYR71806.1"/>
    <property type="molecule type" value="Genomic_DNA"/>
</dbReference>